<gene>
    <name evidence="7" type="ORF">FEM41_11745</name>
</gene>
<accession>A0A4P8YNT4</accession>
<sequence>MREKILLLDAIAQDLAQRLREDYQLYDARDPGAQACAAQFRIALANGESRISAADIAPFPALGLLSIYGVGYDGVDCAALKARNICLTHTPGVLSADVADLAVGLLLALARDIPDAARFVREGGWSDGRYPLQRRVSGSRVGIAGMGRIGLAIARRLAAFDCQIHYFSRQDKGLAGYHYQPSLCQLADQVDFLIVAMSAGPENRHLIDGQVMRSLGPRGYLVNVARGSLVDETALIAALEKGELAGAALDVLEEEPLVPPALMGLSSVIITPHIASATRETRAAMTQLVLDNIHGWLQRGAVLTPAPGFDT</sequence>
<dbReference type="InterPro" id="IPR050223">
    <property type="entry name" value="D-isomer_2-hydroxyacid_DH"/>
</dbReference>
<dbReference type="GO" id="GO:0005829">
    <property type="term" value="C:cytosol"/>
    <property type="evidence" value="ECO:0007669"/>
    <property type="project" value="TreeGrafter"/>
</dbReference>
<dbReference type="Pfam" id="PF00389">
    <property type="entry name" value="2-Hacid_dh"/>
    <property type="match status" value="1"/>
</dbReference>
<dbReference type="GO" id="GO:0016618">
    <property type="term" value="F:hydroxypyruvate reductase [NAD(P)H] activity"/>
    <property type="evidence" value="ECO:0007669"/>
    <property type="project" value="TreeGrafter"/>
</dbReference>
<keyword evidence="1" id="KW-0521">NADP</keyword>
<dbReference type="Proteomes" id="UP000302163">
    <property type="component" value="Chromosome"/>
</dbReference>
<dbReference type="EMBL" id="CP040428">
    <property type="protein sequence ID" value="QCT20272.1"/>
    <property type="molecule type" value="Genomic_DNA"/>
</dbReference>
<dbReference type="SUPFAM" id="SSF52283">
    <property type="entry name" value="Formate/glycerate dehydrogenase catalytic domain-like"/>
    <property type="match status" value="1"/>
</dbReference>
<keyword evidence="8" id="KW-1185">Reference proteome</keyword>
<reference evidence="7 8" key="1">
    <citation type="submission" date="2019-05" db="EMBL/GenBank/DDBJ databases">
        <title>Complete genome sequence of Izhakiella calystegiae KSNA2, an endophyte isolated from beach morning glory (Calystegia soldanella).</title>
        <authorList>
            <person name="Jiang L."/>
            <person name="Jeong J.C."/>
            <person name="Kim C.Y."/>
            <person name="Kim D.H."/>
            <person name="Kim S.W."/>
            <person name="Lee j."/>
        </authorList>
    </citation>
    <scope>NUCLEOTIDE SEQUENCE [LARGE SCALE GENOMIC DNA]</scope>
    <source>
        <strain evidence="7 8">KSNA2</strain>
    </source>
</reference>
<keyword evidence="3" id="KW-0520">NAD</keyword>
<evidence type="ECO:0000256" key="2">
    <source>
        <dbReference type="ARBA" id="ARBA00023002"/>
    </source>
</evidence>
<dbReference type="InterPro" id="IPR036291">
    <property type="entry name" value="NAD(P)-bd_dom_sf"/>
</dbReference>
<proteinExistence type="inferred from homology"/>
<dbReference type="GO" id="GO:0030267">
    <property type="term" value="F:glyoxylate reductase (NADPH) activity"/>
    <property type="evidence" value="ECO:0007669"/>
    <property type="project" value="TreeGrafter"/>
</dbReference>
<evidence type="ECO:0000259" key="6">
    <source>
        <dbReference type="Pfam" id="PF02826"/>
    </source>
</evidence>
<organism evidence="7 8">
    <name type="scientific">Jejubacter calystegiae</name>
    <dbReference type="NCBI Taxonomy" id="2579935"/>
    <lineage>
        <taxon>Bacteria</taxon>
        <taxon>Pseudomonadati</taxon>
        <taxon>Pseudomonadota</taxon>
        <taxon>Gammaproteobacteria</taxon>
        <taxon>Enterobacterales</taxon>
        <taxon>Enterobacteriaceae</taxon>
        <taxon>Jejubacter</taxon>
    </lineage>
</organism>
<keyword evidence="2 4" id="KW-0560">Oxidoreductase</keyword>
<evidence type="ECO:0000313" key="7">
    <source>
        <dbReference type="EMBL" id="QCT20272.1"/>
    </source>
</evidence>
<dbReference type="RefSeq" id="WP_138096147.1">
    <property type="nucleotide sequence ID" value="NZ_CP040428.1"/>
</dbReference>
<dbReference type="PANTHER" id="PTHR10996:SF178">
    <property type="entry name" value="2-HYDROXYACID DEHYDROGENASE YGL185C-RELATED"/>
    <property type="match status" value="1"/>
</dbReference>
<dbReference type="PANTHER" id="PTHR10996">
    <property type="entry name" value="2-HYDROXYACID DEHYDROGENASE-RELATED"/>
    <property type="match status" value="1"/>
</dbReference>
<name>A0A4P8YNT4_9ENTR</name>
<dbReference type="KEGG" id="izh:FEM41_11745"/>
<dbReference type="InterPro" id="IPR006139">
    <property type="entry name" value="D-isomer_2_OHA_DH_cat_dom"/>
</dbReference>
<dbReference type="GO" id="GO:0051287">
    <property type="term" value="F:NAD binding"/>
    <property type="evidence" value="ECO:0007669"/>
    <property type="project" value="InterPro"/>
</dbReference>
<dbReference type="Gene3D" id="3.40.50.720">
    <property type="entry name" value="NAD(P)-binding Rossmann-like Domain"/>
    <property type="match status" value="2"/>
</dbReference>
<evidence type="ECO:0000259" key="5">
    <source>
        <dbReference type="Pfam" id="PF00389"/>
    </source>
</evidence>
<evidence type="ECO:0000313" key="8">
    <source>
        <dbReference type="Proteomes" id="UP000302163"/>
    </source>
</evidence>
<feature type="domain" description="D-isomer specific 2-hydroxyacid dehydrogenase NAD-binding" evidence="6">
    <location>
        <begin position="103"/>
        <end position="275"/>
    </location>
</feature>
<comment type="similarity">
    <text evidence="4">Belongs to the D-isomer specific 2-hydroxyacid dehydrogenase family.</text>
</comment>
<dbReference type="OrthoDB" id="9805416at2"/>
<dbReference type="InterPro" id="IPR006140">
    <property type="entry name" value="D-isomer_DH_NAD-bd"/>
</dbReference>
<dbReference type="AlphaFoldDB" id="A0A4P8YNT4"/>
<evidence type="ECO:0000256" key="3">
    <source>
        <dbReference type="ARBA" id="ARBA00023027"/>
    </source>
</evidence>
<dbReference type="Pfam" id="PF02826">
    <property type="entry name" value="2-Hacid_dh_C"/>
    <property type="match status" value="1"/>
</dbReference>
<dbReference type="CDD" id="cd12156">
    <property type="entry name" value="HPPR"/>
    <property type="match status" value="1"/>
</dbReference>
<evidence type="ECO:0000256" key="4">
    <source>
        <dbReference type="RuleBase" id="RU003719"/>
    </source>
</evidence>
<dbReference type="FunFam" id="3.40.50.720:FF:000213">
    <property type="entry name" value="Putative 2-hydroxyacid dehydrogenase"/>
    <property type="match status" value="1"/>
</dbReference>
<feature type="domain" description="D-isomer specific 2-hydroxyacid dehydrogenase catalytic" evidence="5">
    <location>
        <begin position="5"/>
        <end position="302"/>
    </location>
</feature>
<protein>
    <submittedName>
        <fullName evidence="7">2-hydroxyacid dehydrogenase</fullName>
    </submittedName>
</protein>
<dbReference type="SUPFAM" id="SSF51735">
    <property type="entry name" value="NAD(P)-binding Rossmann-fold domains"/>
    <property type="match status" value="1"/>
</dbReference>
<evidence type="ECO:0000256" key="1">
    <source>
        <dbReference type="ARBA" id="ARBA00022857"/>
    </source>
</evidence>